<dbReference type="GO" id="GO:0061630">
    <property type="term" value="F:ubiquitin protein ligase activity"/>
    <property type="evidence" value="ECO:0007669"/>
    <property type="project" value="UniProtKB-EC"/>
</dbReference>
<keyword evidence="6" id="KW-0863">Zinc-finger</keyword>
<keyword evidence="12" id="KW-1185">Reference proteome</keyword>
<feature type="domain" description="RING-type" evidence="10">
    <location>
        <begin position="442"/>
        <end position="668"/>
    </location>
</feature>
<dbReference type="PANTHER" id="PTHR11685">
    <property type="entry name" value="RBR FAMILY RING FINGER AND IBR DOMAIN-CONTAINING"/>
    <property type="match status" value="1"/>
</dbReference>
<evidence type="ECO:0000256" key="2">
    <source>
        <dbReference type="ARBA" id="ARBA00012251"/>
    </source>
</evidence>
<evidence type="ECO:0000259" key="10">
    <source>
        <dbReference type="PROSITE" id="PS51873"/>
    </source>
</evidence>
<sequence>MEFPERRLTCTVQEEVIEPPTRRPAGSERHVSIRRWGRRIFAKLRPFRQTIVASDALLRSAIISGDEPMVLEMLHPELVPHCLGWSRTGPANLERRYPDDHENGFDGQALDYICQGLLLRHGLRPTPRLRRRAAASARRRAVLLRRLLGDSIHGCALRRQLEETFHLILPPEPGDPLDMISLMAPTAFHRCAALGGAEVLQTLSTALAWRPWLVLRGCDAPEQDDDFLDSMPAEPLLRCQQRCLQDGYGGFVVRGSQAYFRRRPASGLLHSCIAKPGDVLHIAPGPTCGLPRQSLAALLLGQTDGHRAAMDLALESGDEQAIVELGKLGCKSMMDRTADAAILDRILYGGMPQWLARAVGNLAYAGKLADDCGTALQDAQQIRGRVLEDVEQVQQATGTSTAVAEALLRHFGHSPEAAISQFQVDAKAAKTAAGIREGPTSSELVCGICFAGLEPGGDSLRRLLPCEGSHAFCDACLRQYLEGLLASGNVRGMVCPEPECRLPLGEACIEGILGSAARQKFVRLAALQAVDAAAHICWCPQPGCEKAVARTGGLTVRCACGYTFCSSCKLPGGHEPCTCEQIAEWKAVHGDFVGAQEQRQRQQDRAESWVRRNAQHCPGCRAIVQRNGGCNHMVCRCGTHFCYVCGRPWDEHTSQEGGIDYYVCRMPKADRNSHALDNTMVQQFEDPVAEFQMLERSEAWARRWAEDAYQLCQAVQYSEAAAFATPREDTKPTEQMLSVFLKDAVETLISAQATLRFCCIFRWDAARRHLQTGPLEFWLGELAKCSNTLQAALGPTFERTWNLHTNVPTASTTRWTTLETTGDLRAAACRLDVLQTRLDDLRRLRDAVRRLRGRVLAGAREGAYYGAPPGLLEQMGRVKTGDASGFLAHFALKASSKRSCQPCFSAMALRALFVFLSFAGVFGEDVATALASDDVCSLELNQLRGIKVHYLEALEDDEEESAQVEEEAELEGGGCTGAGDMGVWKDGGKRNFDAALNHCGRSCAAG</sequence>
<keyword evidence="9" id="KW-0175">Coiled coil</keyword>
<evidence type="ECO:0000256" key="8">
    <source>
        <dbReference type="ARBA" id="ARBA00022833"/>
    </source>
</evidence>
<comment type="catalytic activity">
    <reaction evidence="1">
        <text>[E2 ubiquitin-conjugating enzyme]-S-ubiquitinyl-L-cysteine + [acceptor protein]-L-lysine = [E2 ubiquitin-conjugating enzyme]-L-cysteine + [acceptor protein]-N(6)-ubiquitinyl-L-lysine.</text>
        <dbReference type="EC" id="2.3.2.31"/>
    </reaction>
</comment>
<dbReference type="Gene3D" id="3.30.40.10">
    <property type="entry name" value="Zinc/RING finger domain, C3HC4 (zinc finger)"/>
    <property type="match status" value="1"/>
</dbReference>
<dbReference type="InterPro" id="IPR031127">
    <property type="entry name" value="E3_UB_ligase_RBR"/>
</dbReference>
<dbReference type="Proteomes" id="UP000186817">
    <property type="component" value="Unassembled WGS sequence"/>
</dbReference>
<dbReference type="OMA" id="GHEPCTC"/>
<name>A0A1Q9ETC6_SYMMI</name>
<organism evidence="11 12">
    <name type="scientific">Symbiodinium microadriaticum</name>
    <name type="common">Dinoflagellate</name>
    <name type="synonym">Zooxanthella microadriatica</name>
    <dbReference type="NCBI Taxonomy" id="2951"/>
    <lineage>
        <taxon>Eukaryota</taxon>
        <taxon>Sar</taxon>
        <taxon>Alveolata</taxon>
        <taxon>Dinophyceae</taxon>
        <taxon>Suessiales</taxon>
        <taxon>Symbiodiniaceae</taxon>
        <taxon>Symbiodinium</taxon>
    </lineage>
</organism>
<dbReference type="EMBL" id="LSRX01000074">
    <property type="protein sequence ID" value="OLQ10677.1"/>
    <property type="molecule type" value="Genomic_DNA"/>
</dbReference>
<keyword evidence="8" id="KW-0862">Zinc</keyword>
<evidence type="ECO:0000256" key="5">
    <source>
        <dbReference type="ARBA" id="ARBA00022737"/>
    </source>
</evidence>
<keyword evidence="7" id="KW-0833">Ubl conjugation pathway</keyword>
<evidence type="ECO:0000313" key="11">
    <source>
        <dbReference type="EMBL" id="OLQ10677.1"/>
    </source>
</evidence>
<dbReference type="Gene3D" id="1.20.120.1750">
    <property type="match status" value="1"/>
</dbReference>
<dbReference type="GO" id="GO:0016567">
    <property type="term" value="P:protein ubiquitination"/>
    <property type="evidence" value="ECO:0007669"/>
    <property type="project" value="InterPro"/>
</dbReference>
<evidence type="ECO:0000256" key="4">
    <source>
        <dbReference type="ARBA" id="ARBA00022723"/>
    </source>
</evidence>
<dbReference type="Pfam" id="PF01485">
    <property type="entry name" value="IBR"/>
    <property type="match status" value="2"/>
</dbReference>
<dbReference type="OrthoDB" id="433334at2759"/>
<accession>A0A1Q9ETC6</accession>
<dbReference type="SUPFAM" id="SSF57850">
    <property type="entry name" value="RING/U-box"/>
    <property type="match status" value="3"/>
</dbReference>
<protein>
    <recommendedName>
        <fullName evidence="2">RBR-type E3 ubiquitin transferase</fullName>
        <ecNumber evidence="2">2.3.2.31</ecNumber>
    </recommendedName>
</protein>
<dbReference type="EC" id="2.3.2.31" evidence="2"/>
<evidence type="ECO:0000256" key="6">
    <source>
        <dbReference type="ARBA" id="ARBA00022771"/>
    </source>
</evidence>
<dbReference type="GO" id="GO:0008270">
    <property type="term" value="F:zinc ion binding"/>
    <property type="evidence" value="ECO:0007669"/>
    <property type="project" value="UniProtKB-KW"/>
</dbReference>
<gene>
    <name evidence="11" type="primary">rbrA</name>
    <name evidence="11" type="ORF">AK812_SmicGene5600</name>
</gene>
<dbReference type="InterPro" id="IPR002867">
    <property type="entry name" value="IBR_dom"/>
</dbReference>
<evidence type="ECO:0000256" key="1">
    <source>
        <dbReference type="ARBA" id="ARBA00001798"/>
    </source>
</evidence>
<dbReference type="AlphaFoldDB" id="A0A1Q9ETC6"/>
<dbReference type="SMART" id="SM00647">
    <property type="entry name" value="IBR"/>
    <property type="match status" value="2"/>
</dbReference>
<evidence type="ECO:0000256" key="7">
    <source>
        <dbReference type="ARBA" id="ARBA00022786"/>
    </source>
</evidence>
<dbReference type="InterPro" id="IPR013083">
    <property type="entry name" value="Znf_RING/FYVE/PHD"/>
</dbReference>
<dbReference type="PROSITE" id="PS51873">
    <property type="entry name" value="TRIAD"/>
    <property type="match status" value="1"/>
</dbReference>
<reference evidence="11 12" key="1">
    <citation type="submission" date="2016-02" db="EMBL/GenBank/DDBJ databases">
        <title>Genome analysis of coral dinoflagellate symbionts highlights evolutionary adaptations to a symbiotic lifestyle.</title>
        <authorList>
            <person name="Aranda M."/>
            <person name="Li Y."/>
            <person name="Liew Y.J."/>
            <person name="Baumgarten S."/>
            <person name="Simakov O."/>
            <person name="Wilson M."/>
            <person name="Piel J."/>
            <person name="Ashoor H."/>
            <person name="Bougouffa S."/>
            <person name="Bajic V.B."/>
            <person name="Ryu T."/>
            <person name="Ravasi T."/>
            <person name="Bayer T."/>
            <person name="Micklem G."/>
            <person name="Kim H."/>
            <person name="Bhak J."/>
            <person name="Lajeunesse T.C."/>
            <person name="Voolstra C.R."/>
        </authorList>
    </citation>
    <scope>NUCLEOTIDE SEQUENCE [LARGE SCALE GENOMIC DNA]</scope>
    <source>
        <strain evidence="11 12">CCMP2467</strain>
    </source>
</reference>
<keyword evidence="5" id="KW-0677">Repeat</keyword>
<evidence type="ECO:0000256" key="9">
    <source>
        <dbReference type="SAM" id="Coils"/>
    </source>
</evidence>
<dbReference type="CDD" id="cd22584">
    <property type="entry name" value="Rcat_RBR_unk"/>
    <property type="match status" value="1"/>
</dbReference>
<evidence type="ECO:0000256" key="3">
    <source>
        <dbReference type="ARBA" id="ARBA00022679"/>
    </source>
</evidence>
<proteinExistence type="predicted"/>
<keyword evidence="3" id="KW-0808">Transferase</keyword>
<keyword evidence="4" id="KW-0479">Metal-binding</keyword>
<feature type="coiled-coil region" evidence="9">
    <location>
        <begin position="824"/>
        <end position="851"/>
    </location>
</feature>
<comment type="caution">
    <text evidence="11">The sequence shown here is derived from an EMBL/GenBank/DDBJ whole genome shotgun (WGS) entry which is preliminary data.</text>
</comment>
<dbReference type="InterPro" id="IPR044066">
    <property type="entry name" value="TRIAD_supradom"/>
</dbReference>
<evidence type="ECO:0000313" key="12">
    <source>
        <dbReference type="Proteomes" id="UP000186817"/>
    </source>
</evidence>